<dbReference type="EMBL" id="MW507126">
    <property type="protein sequence ID" value="QRI45055.1"/>
    <property type="molecule type" value="Genomic_DNA"/>
</dbReference>
<dbReference type="EMBL" id="MW507126">
    <property type="protein sequence ID" value="QRI45120.1"/>
    <property type="molecule type" value="Genomic_DNA"/>
</dbReference>
<accession>A0A890UN76</accession>
<reference evidence="1" key="1">
    <citation type="submission" date="2021-01" db="EMBL/GenBank/DDBJ databases">
        <authorList>
            <person name="Weegman M.K."/>
            <person name="Spring A.S."/>
            <person name="Bonilla J.A."/>
            <person name="Klyczek K."/>
            <person name="Garlena R.A."/>
            <person name="Russell D.A."/>
            <person name="Pope W.H."/>
            <person name="Jacobs-Sera D."/>
            <person name="Hatfull G.F."/>
        </authorList>
    </citation>
    <scope>NUCLEOTIDE SEQUENCE</scope>
</reference>
<dbReference type="KEGG" id="vg:80020131"/>
<gene>
    <name evidence="1" type="primary">1</name>
    <name evidence="2" type="synonym">66</name>
    <name evidence="1" type="ORF">SEA_SHOCKER_1</name>
    <name evidence="2" type="ORF">SEA_SHOCKER_66</name>
</gene>
<protein>
    <submittedName>
        <fullName evidence="1">Uncharacterized protein</fullName>
    </submittedName>
</protein>
<dbReference type="RefSeq" id="YP_010755411.1">
    <property type="nucleotide sequence ID" value="NC_073470.1"/>
</dbReference>
<evidence type="ECO:0000313" key="1">
    <source>
        <dbReference type="EMBL" id="QRI45055.1"/>
    </source>
</evidence>
<keyword evidence="3" id="KW-1185">Reference proteome</keyword>
<name>A0A890UN76_9CAUD</name>
<proteinExistence type="predicted"/>
<evidence type="ECO:0000313" key="3">
    <source>
        <dbReference type="Proteomes" id="UP000654052"/>
    </source>
</evidence>
<dbReference type="Proteomes" id="UP000654052">
    <property type="component" value="Segment"/>
</dbReference>
<sequence length="72" mass="8320">MSITIPTYTVRTIWEGELLSEKTGLDYEDATDLFESEEKFYLNLPDSHRAAGTTIQMFRESDGHIEREVTFS</sequence>
<evidence type="ECO:0000313" key="2">
    <source>
        <dbReference type="EMBL" id="QRI45120.1"/>
    </source>
</evidence>
<organism evidence="1 3">
    <name type="scientific">Microbacterium phage Shocker</name>
    <dbReference type="NCBI Taxonomy" id="2805839"/>
    <lineage>
        <taxon>Viruses</taxon>
        <taxon>Duplodnaviria</taxon>
        <taxon>Heunggongvirae</taxon>
        <taxon>Uroviricota</taxon>
        <taxon>Caudoviricetes</taxon>
        <taxon>Shockervirus</taxon>
        <taxon>Shockervirus shocker</taxon>
    </lineage>
</organism>
<dbReference type="GeneID" id="80020131"/>